<dbReference type="EMBL" id="NWUX01000002">
    <property type="protein sequence ID" value="PCF97100.1"/>
    <property type="molecule type" value="Genomic_DNA"/>
</dbReference>
<sequence length="76" mass="8582">MKKIIPLVAAVALVGCEQETVPEASAITCAPVSFQQTISELSRESNRKAFTEACRSFEKAQRMREWEFEPSSPDRY</sequence>
<gene>
    <name evidence="1" type="primary">trbK</name>
    <name evidence="1" type="ORF">CPA45_05205</name>
</gene>
<evidence type="ECO:0000313" key="2">
    <source>
        <dbReference type="Proteomes" id="UP000218677"/>
    </source>
</evidence>
<name>A0A2A4HQN3_9GAMM</name>
<proteinExistence type="predicted"/>
<dbReference type="Proteomes" id="UP000218677">
    <property type="component" value="Unassembled WGS sequence"/>
</dbReference>
<dbReference type="RefSeq" id="WP_096650545.1">
    <property type="nucleotide sequence ID" value="NZ_NWUX01000002.1"/>
</dbReference>
<keyword evidence="2" id="KW-1185">Reference proteome</keyword>
<protein>
    <submittedName>
        <fullName evidence="1">Entry exclusion lipoprotein TrbK</fullName>
    </submittedName>
</protein>
<comment type="caution">
    <text evidence="1">The sequence shown here is derived from an EMBL/GenBank/DDBJ whole genome shotgun (WGS) entry which is preliminary data.</text>
</comment>
<organism evidence="1 2">
    <name type="scientific">Vreelandella nigrificans</name>
    <dbReference type="NCBI Taxonomy" id="2042704"/>
    <lineage>
        <taxon>Bacteria</taxon>
        <taxon>Pseudomonadati</taxon>
        <taxon>Pseudomonadota</taxon>
        <taxon>Gammaproteobacteria</taxon>
        <taxon>Oceanospirillales</taxon>
        <taxon>Halomonadaceae</taxon>
        <taxon>Vreelandella</taxon>
    </lineage>
</organism>
<dbReference type="NCBIfam" id="TIGR04359">
    <property type="entry name" value="TrbK_RP4"/>
    <property type="match status" value="1"/>
</dbReference>
<dbReference type="AlphaFoldDB" id="A0A2A4HQN3"/>
<dbReference type="OrthoDB" id="8480303at2"/>
<evidence type="ECO:0000313" key="1">
    <source>
        <dbReference type="EMBL" id="PCF97100.1"/>
    </source>
</evidence>
<dbReference type="InterPro" id="IPR027584">
    <property type="entry name" value="TrbK_RP4"/>
</dbReference>
<keyword evidence="1" id="KW-0449">Lipoprotein</keyword>
<dbReference type="PROSITE" id="PS51257">
    <property type="entry name" value="PROKAR_LIPOPROTEIN"/>
    <property type="match status" value="1"/>
</dbReference>
<accession>A0A2A4HQN3</accession>
<reference evidence="2" key="1">
    <citation type="submission" date="2017-09" db="EMBL/GenBank/DDBJ databases">
        <authorList>
            <person name="Cho G.-S."/>
            <person name="Oguntoyinbo F.A."/>
            <person name="Cnockaert M."/>
            <person name="Kabisch J."/>
            <person name="Neve H."/>
            <person name="Bockelmann W."/>
            <person name="Wenning M."/>
            <person name="Franz C.M."/>
            <person name="Vandamme P."/>
        </authorList>
    </citation>
    <scope>NUCLEOTIDE SEQUENCE [LARGE SCALE GENOMIC DNA]</scope>
    <source>
        <strain evidence="2">MBT G8648</strain>
    </source>
</reference>